<feature type="transmembrane region" description="Helical" evidence="1">
    <location>
        <begin position="6"/>
        <end position="24"/>
    </location>
</feature>
<dbReference type="SUPFAM" id="SSF141571">
    <property type="entry name" value="Pentapeptide repeat-like"/>
    <property type="match status" value="1"/>
</dbReference>
<keyword evidence="3" id="KW-1185">Reference proteome</keyword>
<evidence type="ECO:0000313" key="2">
    <source>
        <dbReference type="EMBL" id="GIH36939.1"/>
    </source>
</evidence>
<comment type="caution">
    <text evidence="2">The sequence shown here is derived from an EMBL/GenBank/DDBJ whole genome shotgun (WGS) entry which is preliminary data.</text>
</comment>
<reference evidence="2 3" key="1">
    <citation type="submission" date="2021-01" db="EMBL/GenBank/DDBJ databases">
        <title>Whole genome shotgun sequence of Microbispora amethystogenes NBRC 101907.</title>
        <authorList>
            <person name="Komaki H."/>
            <person name="Tamura T."/>
        </authorList>
    </citation>
    <scope>NUCLEOTIDE SEQUENCE [LARGE SCALE GENOMIC DNA]</scope>
    <source>
        <strain evidence="2 3">NBRC 101907</strain>
    </source>
</reference>
<accession>A0ABQ4FQ60</accession>
<organism evidence="2 3">
    <name type="scientific">Microbispora amethystogenes</name>
    <dbReference type="NCBI Taxonomy" id="1427754"/>
    <lineage>
        <taxon>Bacteria</taxon>
        <taxon>Bacillati</taxon>
        <taxon>Actinomycetota</taxon>
        <taxon>Actinomycetes</taxon>
        <taxon>Streptosporangiales</taxon>
        <taxon>Streptosporangiaceae</taxon>
        <taxon>Microbispora</taxon>
    </lineage>
</organism>
<dbReference type="Gene3D" id="2.160.20.80">
    <property type="entry name" value="E3 ubiquitin-protein ligase SopA"/>
    <property type="match status" value="1"/>
</dbReference>
<feature type="transmembrane region" description="Helical" evidence="1">
    <location>
        <begin position="91"/>
        <end position="113"/>
    </location>
</feature>
<evidence type="ECO:0000256" key="1">
    <source>
        <dbReference type="SAM" id="Phobius"/>
    </source>
</evidence>
<dbReference type="EMBL" id="BOOB01000075">
    <property type="protein sequence ID" value="GIH36939.1"/>
    <property type="molecule type" value="Genomic_DNA"/>
</dbReference>
<sequence length="416" mass="43748">MKGTQGLMTVAAVVVLAEISWLGLHAPGPEWLRWVVGLADMTIVTTLAMVALLGPGARWLAGEPGQLTARDRKRLSVKDRIDAVNTARATLLQAATGIVVVGGLGFTGAGLVYTARTLDVSAKTLDATREGQVTDRYTKAVEQLGSPKIDVRLGGIYALQRLAADSDRDRATITEVLNAYVQVHAHPSKMEITKGQALVDVAAALRVTTELNRVTTNYQPRPRLDLTAVDFHASDLSSADLAGVNLTGASMVDANMRDVSLTNATLKDAVLQGGALEGADLSRADLNGGNLIDANLIDASLSGTRMVRATLTNANLLHAHLEDALLPYADLTDALLLKANLDRVNLDHANLTRAVLQGANLTDAKLTGANLTGANLTNATLTGADLTGANLSYLIGKTPAEIKAVARTNSKTKFSP</sequence>
<keyword evidence="1" id="KW-0812">Transmembrane</keyword>
<feature type="transmembrane region" description="Helical" evidence="1">
    <location>
        <begin position="31"/>
        <end position="54"/>
    </location>
</feature>
<evidence type="ECO:0000313" key="3">
    <source>
        <dbReference type="Proteomes" id="UP000651728"/>
    </source>
</evidence>
<dbReference type="Proteomes" id="UP000651728">
    <property type="component" value="Unassembled WGS sequence"/>
</dbReference>
<keyword evidence="1" id="KW-0472">Membrane</keyword>
<dbReference type="PANTHER" id="PTHR14136">
    <property type="entry name" value="BTB_POZ DOMAIN-CONTAINING PROTEIN KCTD9"/>
    <property type="match status" value="1"/>
</dbReference>
<dbReference type="InterPro" id="IPR051082">
    <property type="entry name" value="Pentapeptide-BTB/POZ_domain"/>
</dbReference>
<dbReference type="Pfam" id="PF00805">
    <property type="entry name" value="Pentapeptide"/>
    <property type="match status" value="3"/>
</dbReference>
<proteinExistence type="predicted"/>
<dbReference type="PANTHER" id="PTHR14136:SF17">
    <property type="entry name" value="BTB_POZ DOMAIN-CONTAINING PROTEIN KCTD9"/>
    <property type="match status" value="1"/>
</dbReference>
<gene>
    <name evidence="2" type="ORF">Mam01_71030</name>
</gene>
<keyword evidence="1" id="KW-1133">Transmembrane helix</keyword>
<evidence type="ECO:0008006" key="4">
    <source>
        <dbReference type="Google" id="ProtNLM"/>
    </source>
</evidence>
<dbReference type="InterPro" id="IPR001646">
    <property type="entry name" value="5peptide_repeat"/>
</dbReference>
<protein>
    <recommendedName>
        <fullName evidence="4">Pentapeptide repeat-containing protein</fullName>
    </recommendedName>
</protein>
<dbReference type="RefSeq" id="WP_204289587.1">
    <property type="nucleotide sequence ID" value="NZ_BAABEJ010000007.1"/>
</dbReference>
<name>A0ABQ4FQ60_9ACTN</name>